<dbReference type="AlphaFoldDB" id="A0A7G9YWW8"/>
<dbReference type="EMBL" id="MT631512">
    <property type="protein sequence ID" value="QNO52502.1"/>
    <property type="molecule type" value="Genomic_DNA"/>
</dbReference>
<keyword evidence="1" id="KW-0812">Transmembrane</keyword>
<name>A0A7G9YWW8_9EURY</name>
<accession>A0A7G9YWW8</accession>
<dbReference type="InterPro" id="IPR002849">
    <property type="entry name" value="DUF131"/>
</dbReference>
<reference evidence="2" key="1">
    <citation type="submission" date="2020-06" db="EMBL/GenBank/DDBJ databases">
        <title>Unique genomic features of the anaerobic methanotrophic archaea.</title>
        <authorList>
            <person name="Chadwick G.L."/>
            <person name="Skennerton C.T."/>
            <person name="Laso-Perez R."/>
            <person name="Leu A.O."/>
            <person name="Speth D.R."/>
            <person name="Yu H."/>
            <person name="Morgan-Lang C."/>
            <person name="Hatzenpichler R."/>
            <person name="Goudeau D."/>
            <person name="Malmstrom R."/>
            <person name="Brazelton W.J."/>
            <person name="Woyke T."/>
            <person name="Hallam S.J."/>
            <person name="Tyson G.W."/>
            <person name="Wegener G."/>
            <person name="Boetius A."/>
            <person name="Orphan V."/>
        </authorList>
    </citation>
    <scope>NUCLEOTIDE SEQUENCE</scope>
</reference>
<feature type="transmembrane region" description="Helical" evidence="1">
    <location>
        <begin position="6"/>
        <end position="27"/>
    </location>
</feature>
<sequence>MKIITLGFLLVFIGILVILIGMLSMVYQTWKTGFGDGVEKSEAGVRGGGVIMIGPIPIIFGTDVTALKLVMILAIVLMAIAVILFFLPLR</sequence>
<organism evidence="2">
    <name type="scientific">Candidatus Methanophagaceae archaeon ANME-1 ERB6</name>
    <dbReference type="NCBI Taxonomy" id="2759912"/>
    <lineage>
        <taxon>Archaea</taxon>
        <taxon>Methanobacteriati</taxon>
        <taxon>Methanobacteriota</taxon>
        <taxon>Stenosarchaea group</taxon>
        <taxon>Methanomicrobia</taxon>
        <taxon>Candidatus Methanophagales</taxon>
        <taxon>Candidatus Methanophagaceae</taxon>
    </lineage>
</organism>
<dbReference type="NCBIfam" id="TIGR00304">
    <property type="entry name" value="TIGR00304 family membrane protein"/>
    <property type="match status" value="1"/>
</dbReference>
<dbReference type="Pfam" id="PF01998">
    <property type="entry name" value="DUF131"/>
    <property type="match status" value="1"/>
</dbReference>
<feature type="transmembrane region" description="Helical" evidence="1">
    <location>
        <begin position="66"/>
        <end position="87"/>
    </location>
</feature>
<evidence type="ECO:0000256" key="1">
    <source>
        <dbReference type="SAM" id="Phobius"/>
    </source>
</evidence>
<gene>
    <name evidence="2" type="ORF">CGEPLDJD_00022</name>
</gene>
<keyword evidence="1" id="KW-0472">Membrane</keyword>
<protein>
    <recommendedName>
        <fullName evidence="3">TIGR00304 family protein</fullName>
    </recommendedName>
</protein>
<proteinExistence type="predicted"/>
<keyword evidence="1" id="KW-1133">Transmembrane helix</keyword>
<evidence type="ECO:0008006" key="3">
    <source>
        <dbReference type="Google" id="ProtNLM"/>
    </source>
</evidence>
<feature type="transmembrane region" description="Helical" evidence="1">
    <location>
        <begin position="43"/>
        <end position="60"/>
    </location>
</feature>
<evidence type="ECO:0000313" key="2">
    <source>
        <dbReference type="EMBL" id="QNO52502.1"/>
    </source>
</evidence>